<dbReference type="PANTHER" id="PTHR37832">
    <property type="entry name" value="BLL2683 PROTEIN"/>
    <property type="match status" value="1"/>
</dbReference>
<dbReference type="PROSITE" id="PS51502">
    <property type="entry name" value="S_R_A_B_BARREL"/>
    <property type="match status" value="1"/>
</dbReference>
<gene>
    <name evidence="2" type="ORF">DWY14_05800</name>
    <name evidence="3" type="ORF">DWZ34_00510</name>
</gene>
<evidence type="ECO:0000313" key="5">
    <source>
        <dbReference type="Proteomes" id="UP000285750"/>
    </source>
</evidence>
<organism evidence="3 4">
    <name type="scientific">Phocaeicola plebeius</name>
    <dbReference type="NCBI Taxonomy" id="310297"/>
    <lineage>
        <taxon>Bacteria</taxon>
        <taxon>Pseudomonadati</taxon>
        <taxon>Bacteroidota</taxon>
        <taxon>Bacteroidia</taxon>
        <taxon>Bacteroidales</taxon>
        <taxon>Bacteroidaceae</taxon>
        <taxon>Phocaeicola</taxon>
    </lineage>
</organism>
<feature type="domain" description="Stress-response A/B barrel" evidence="1">
    <location>
        <begin position="2"/>
        <end position="97"/>
    </location>
</feature>
<dbReference type="PANTHER" id="PTHR37832:SF1">
    <property type="entry name" value="STRESS-RESPONSE A_B BARREL DOMAIN-CONTAINING PROTEIN"/>
    <property type="match status" value="1"/>
</dbReference>
<proteinExistence type="predicted"/>
<reference evidence="4 5" key="1">
    <citation type="submission" date="2018-08" db="EMBL/GenBank/DDBJ databases">
        <title>A genome reference for cultivated species of the human gut microbiota.</title>
        <authorList>
            <person name="Zou Y."/>
            <person name="Xue W."/>
            <person name="Luo G."/>
        </authorList>
    </citation>
    <scope>NUCLEOTIDE SEQUENCE [LARGE SCALE GENOMIC DNA]</scope>
    <source>
        <strain evidence="2 5">AF24-16AC</strain>
        <strain evidence="3 4">AF31-28B-AC</strain>
    </source>
</reference>
<dbReference type="AlphaFoldDB" id="A0A415THG0"/>
<dbReference type="Gene3D" id="3.30.70.100">
    <property type="match status" value="1"/>
</dbReference>
<sequence>MVKHIVLFKLKETLSPAEKADIMNRFKAAIEALPATIPFIRDIHVGLNENPAEVWDICLDSSFDTLDDVKAYAIHPAHVAAAGILKDAKENRACVDYTI</sequence>
<dbReference type="Pfam" id="PF07876">
    <property type="entry name" value="Dabb"/>
    <property type="match status" value="1"/>
</dbReference>
<evidence type="ECO:0000259" key="1">
    <source>
        <dbReference type="PROSITE" id="PS51502"/>
    </source>
</evidence>
<dbReference type="Proteomes" id="UP000285109">
    <property type="component" value="Unassembled WGS sequence"/>
</dbReference>
<dbReference type="SUPFAM" id="SSF54909">
    <property type="entry name" value="Dimeric alpha+beta barrel"/>
    <property type="match status" value="1"/>
</dbReference>
<dbReference type="SMART" id="SM00886">
    <property type="entry name" value="Dabb"/>
    <property type="match status" value="1"/>
</dbReference>
<protein>
    <submittedName>
        <fullName evidence="3">Dabb family protein</fullName>
    </submittedName>
</protein>
<dbReference type="EMBL" id="QRQK01000001">
    <property type="protein sequence ID" value="RHN00628.1"/>
    <property type="molecule type" value="Genomic_DNA"/>
</dbReference>
<comment type="caution">
    <text evidence="3">The sequence shown here is derived from an EMBL/GenBank/DDBJ whole genome shotgun (WGS) entry which is preliminary data.</text>
</comment>
<dbReference type="EMBL" id="QRUY01000009">
    <property type="protein sequence ID" value="RGS08683.1"/>
    <property type="molecule type" value="Genomic_DNA"/>
</dbReference>
<dbReference type="RefSeq" id="WP_118027041.1">
    <property type="nucleotide sequence ID" value="NZ_CASFMT010000013.1"/>
</dbReference>
<evidence type="ECO:0000313" key="2">
    <source>
        <dbReference type="EMBL" id="RGS08683.1"/>
    </source>
</evidence>
<dbReference type="InterPro" id="IPR013097">
    <property type="entry name" value="Dabb"/>
</dbReference>
<evidence type="ECO:0000313" key="4">
    <source>
        <dbReference type="Proteomes" id="UP000285109"/>
    </source>
</evidence>
<evidence type="ECO:0000313" key="3">
    <source>
        <dbReference type="EMBL" id="RHN00628.1"/>
    </source>
</evidence>
<dbReference type="Proteomes" id="UP000285750">
    <property type="component" value="Unassembled WGS sequence"/>
</dbReference>
<name>A0A415THG0_9BACT</name>
<accession>A0A415THG0</accession>
<dbReference type="InterPro" id="IPR011008">
    <property type="entry name" value="Dimeric_a/b-barrel"/>
</dbReference>